<dbReference type="EMBL" id="NMUH01000001">
    <property type="protein sequence ID" value="MQL67730.1"/>
    <property type="molecule type" value="Genomic_DNA"/>
</dbReference>
<dbReference type="PANTHER" id="PTHR11817">
    <property type="entry name" value="PYRUVATE KINASE"/>
    <property type="match status" value="1"/>
</dbReference>
<evidence type="ECO:0000313" key="7">
    <source>
        <dbReference type="Proteomes" id="UP000652761"/>
    </source>
</evidence>
<evidence type="ECO:0000256" key="2">
    <source>
        <dbReference type="ARBA" id="ARBA00022679"/>
    </source>
</evidence>
<evidence type="ECO:0000256" key="4">
    <source>
        <dbReference type="SAM" id="MobiDB-lite"/>
    </source>
</evidence>
<dbReference type="Pfam" id="PF00224">
    <property type="entry name" value="PK"/>
    <property type="match status" value="1"/>
</dbReference>
<name>A0A843TFI1_COLES</name>
<keyword evidence="2" id="KW-0808">Transferase</keyword>
<comment type="cofactor">
    <cofactor evidence="1">
        <name>K(+)</name>
        <dbReference type="ChEBI" id="CHEBI:29103"/>
    </cofactor>
</comment>
<dbReference type="InterPro" id="IPR015793">
    <property type="entry name" value="Pyrv_Knase_brl"/>
</dbReference>
<evidence type="ECO:0000256" key="1">
    <source>
        <dbReference type="ARBA" id="ARBA00001958"/>
    </source>
</evidence>
<sequence>MSRVKAGADTRTPSPIHDDAVADASRRNWLSSNVDQMGQAEMKKRLRERPMRNTGYKPNITKESEGVGKLGEDLETEMCLSTQMECSAAANELPGKSENHEVLATVGGLPGWLEKKACCYQTAGTPCRPIKQGPEICTGFLKDGKHVHLKEGQEITIPTDYNLKGDENLITMSYKKLPVDLKAGNTILCADGTITLTVLSCDLASGTVRCRYYDTFLMKYQERATEKNGSSPFSLTTQIMDSDVVPVTPHDVSVDALVSPSDIVLTSTAALERM</sequence>
<evidence type="ECO:0000313" key="6">
    <source>
        <dbReference type="EMBL" id="MQL67730.1"/>
    </source>
</evidence>
<feature type="compositionally biased region" description="Basic and acidic residues" evidence="4">
    <location>
        <begin position="16"/>
        <end position="26"/>
    </location>
</feature>
<dbReference type="SUPFAM" id="SSF50800">
    <property type="entry name" value="PK beta-barrel domain-like"/>
    <property type="match status" value="1"/>
</dbReference>
<gene>
    <name evidence="6" type="ORF">Taro_000022</name>
</gene>
<keyword evidence="7" id="KW-1185">Reference proteome</keyword>
<dbReference type="GO" id="GO:0030955">
    <property type="term" value="F:potassium ion binding"/>
    <property type="evidence" value="ECO:0007669"/>
    <property type="project" value="InterPro"/>
</dbReference>
<dbReference type="InterPro" id="IPR001697">
    <property type="entry name" value="Pyr_Knase"/>
</dbReference>
<dbReference type="OrthoDB" id="108365at2759"/>
<dbReference type="Gene3D" id="2.40.33.10">
    <property type="entry name" value="PK beta-barrel domain-like"/>
    <property type="match status" value="1"/>
</dbReference>
<feature type="domain" description="Pyruvate kinase barrel" evidence="5">
    <location>
        <begin position="132"/>
        <end position="214"/>
    </location>
</feature>
<protein>
    <recommendedName>
        <fullName evidence="5">Pyruvate kinase barrel domain-containing protein</fullName>
    </recommendedName>
</protein>
<dbReference type="AlphaFoldDB" id="A0A843TFI1"/>
<comment type="caution">
    <text evidence="6">The sequence shown here is derived from an EMBL/GenBank/DDBJ whole genome shotgun (WGS) entry which is preliminary data.</text>
</comment>
<feature type="region of interest" description="Disordered" evidence="4">
    <location>
        <begin position="1"/>
        <end position="64"/>
    </location>
</feature>
<dbReference type="InterPro" id="IPR011037">
    <property type="entry name" value="Pyrv_Knase-like_insert_dom_sf"/>
</dbReference>
<dbReference type="GO" id="GO:0004743">
    <property type="term" value="F:pyruvate kinase activity"/>
    <property type="evidence" value="ECO:0007669"/>
    <property type="project" value="InterPro"/>
</dbReference>
<reference evidence="6" key="1">
    <citation type="submission" date="2017-07" db="EMBL/GenBank/DDBJ databases">
        <title>Taro Niue Genome Assembly and Annotation.</title>
        <authorList>
            <person name="Atibalentja N."/>
            <person name="Keating K."/>
            <person name="Fields C.J."/>
        </authorList>
    </citation>
    <scope>NUCLEOTIDE SEQUENCE</scope>
    <source>
        <strain evidence="6">Niue_2</strain>
        <tissue evidence="6">Leaf</tissue>
    </source>
</reference>
<accession>A0A843TFI1</accession>
<evidence type="ECO:0000256" key="3">
    <source>
        <dbReference type="ARBA" id="ARBA00022723"/>
    </source>
</evidence>
<proteinExistence type="predicted"/>
<dbReference type="GO" id="GO:0000287">
    <property type="term" value="F:magnesium ion binding"/>
    <property type="evidence" value="ECO:0007669"/>
    <property type="project" value="InterPro"/>
</dbReference>
<organism evidence="6 7">
    <name type="scientific">Colocasia esculenta</name>
    <name type="common">Wild taro</name>
    <name type="synonym">Arum esculentum</name>
    <dbReference type="NCBI Taxonomy" id="4460"/>
    <lineage>
        <taxon>Eukaryota</taxon>
        <taxon>Viridiplantae</taxon>
        <taxon>Streptophyta</taxon>
        <taxon>Embryophyta</taxon>
        <taxon>Tracheophyta</taxon>
        <taxon>Spermatophyta</taxon>
        <taxon>Magnoliopsida</taxon>
        <taxon>Liliopsida</taxon>
        <taxon>Araceae</taxon>
        <taxon>Aroideae</taxon>
        <taxon>Colocasieae</taxon>
        <taxon>Colocasia</taxon>
    </lineage>
</organism>
<evidence type="ECO:0000259" key="5">
    <source>
        <dbReference type="Pfam" id="PF00224"/>
    </source>
</evidence>
<keyword evidence="3" id="KW-0479">Metal-binding</keyword>
<dbReference type="InterPro" id="IPR015806">
    <property type="entry name" value="Pyrv_Knase_insert_dom_sf"/>
</dbReference>
<dbReference type="Proteomes" id="UP000652761">
    <property type="component" value="Unassembled WGS sequence"/>
</dbReference>